<evidence type="ECO:0000313" key="4">
    <source>
        <dbReference type="Proteomes" id="UP000535589"/>
    </source>
</evidence>
<dbReference type="InterPro" id="IPR046865">
    <property type="entry name" value="FapA_b_solenoid"/>
</dbReference>
<feature type="domain" description="Flagellar Assembly Protein A N-terminal region" evidence="2">
    <location>
        <begin position="81"/>
        <end position="260"/>
    </location>
</feature>
<dbReference type="Proteomes" id="UP000535589">
    <property type="component" value="Unassembled WGS sequence"/>
</dbReference>
<gene>
    <name evidence="3" type="ORF">HGP28_03410</name>
</gene>
<evidence type="ECO:0000313" key="3">
    <source>
        <dbReference type="EMBL" id="NLS11938.1"/>
    </source>
</evidence>
<evidence type="ECO:0000259" key="2">
    <source>
        <dbReference type="Pfam" id="PF20250"/>
    </source>
</evidence>
<dbReference type="PANTHER" id="PTHR38032">
    <property type="entry name" value="POLYMERASE-RELATED"/>
    <property type="match status" value="1"/>
</dbReference>
<organism evidence="3 4">
    <name type="scientific">Vibrio agarilyticus</name>
    <dbReference type="NCBI Taxonomy" id="2726741"/>
    <lineage>
        <taxon>Bacteria</taxon>
        <taxon>Pseudomonadati</taxon>
        <taxon>Pseudomonadota</taxon>
        <taxon>Gammaproteobacteria</taxon>
        <taxon>Vibrionales</taxon>
        <taxon>Vibrionaceae</taxon>
        <taxon>Vibrio</taxon>
    </lineage>
</organism>
<dbReference type="InterPro" id="IPR005646">
    <property type="entry name" value="FapA"/>
</dbReference>
<protein>
    <submittedName>
        <fullName evidence="3">DUF342 domain-containing protein</fullName>
    </submittedName>
</protein>
<dbReference type="RefSeq" id="WP_168835028.1">
    <property type="nucleotide sequence ID" value="NZ_JABAIK010000002.1"/>
</dbReference>
<dbReference type="InterPro" id="IPR046866">
    <property type="entry name" value="FapA_N"/>
</dbReference>
<feature type="coiled-coil region" evidence="1">
    <location>
        <begin position="478"/>
        <end position="505"/>
    </location>
</feature>
<reference evidence="3 4" key="1">
    <citation type="submission" date="2020-04" db="EMBL/GenBank/DDBJ databases">
        <title>Vibrio sp. SM6, a novel species isolated from seawater.</title>
        <authorList>
            <person name="Wang X."/>
        </authorList>
    </citation>
    <scope>NUCLEOTIDE SEQUENCE [LARGE SCALE GENOMIC DNA]</scope>
    <source>
        <strain evidence="3 4">SM6</strain>
    </source>
</reference>
<comment type="caution">
    <text evidence="3">The sequence shown here is derived from an EMBL/GenBank/DDBJ whole genome shotgun (WGS) entry which is preliminary data.</text>
</comment>
<dbReference type="AlphaFoldDB" id="A0A7X8TPP4"/>
<dbReference type="EMBL" id="JABAIK010000002">
    <property type="protein sequence ID" value="NLS11938.1"/>
    <property type="molecule type" value="Genomic_DNA"/>
</dbReference>
<dbReference type="Pfam" id="PF20250">
    <property type="entry name" value="FapA_N"/>
    <property type="match status" value="1"/>
</dbReference>
<evidence type="ECO:0000256" key="1">
    <source>
        <dbReference type="SAM" id="Coils"/>
    </source>
</evidence>
<keyword evidence="4" id="KW-1185">Reference proteome</keyword>
<dbReference type="Pfam" id="PF03961">
    <property type="entry name" value="FapA"/>
    <property type="match status" value="1"/>
</dbReference>
<name>A0A7X8TPP4_9VIBR</name>
<keyword evidence="1" id="KW-0175">Coiled coil</keyword>
<sequence>MWKYCLSWDDKHDNIIAKLPRDRKLSEPLKRRTLDAQLRAMDAEKLFLHEQDIIQFIEATLGEFPDAYEGIRIAQRLDAQIQVELSQADMLASITIVGSYGGNSVSGHDIVQALAQNQIKKGINKLALKKVLVKGNQLSAGQRFTQVVAAGKQPVNGEDARFIPLVEDITKRILRPQQSHENDGKVDMRNLGQTISVEEGQPVMRLEPATPGLAGFTVQGRVIAPKPGKDKSLKGGKGTEVSTTNPLLLVATKPGTPLIKHGVVEVDDALVMTEVSVATGHVSFNGDLLITGNIESGMVVKAAGSITVGGFIESANVQAKDDIIVGKGIIGHNVGEEDARSCVVQSNGSIVASYAQFAELSARKDIELQLHCMNNNLRCGGDLTVVDPQQRTGTLSGGTALVGGRVCCVSLGVEGDTATLVHGFYRYAGLKEKQQQLKDAYSQAQAETMAVIRKELELKKTPKSERDPNAQQEIDTLKAQNSEAVASAQAELEAFEAELERLLTVNTIEALKQVHTRVTVQFGDEKMIIKRATGAGNFVFNQYEIRANTAMKAEDITLEPH</sequence>
<dbReference type="PANTHER" id="PTHR38032:SF1">
    <property type="entry name" value="RNA-BINDING PROTEIN KHPB N-TERMINAL DOMAIN-CONTAINING PROTEIN"/>
    <property type="match status" value="1"/>
</dbReference>
<accession>A0A7X8TPP4</accession>
<proteinExistence type="predicted"/>